<proteinExistence type="predicted"/>
<protein>
    <recommendedName>
        <fullName evidence="4">DUF4145 domain-containing protein</fullName>
    </recommendedName>
</protein>
<accession>A0A1M5BUV3</accession>
<name>A0A1M5BUV3_VIBGA</name>
<organism evidence="2 3">
    <name type="scientific">Vibrio gazogenes DSM 21264 = NBRC 103151</name>
    <dbReference type="NCBI Taxonomy" id="1123492"/>
    <lineage>
        <taxon>Bacteria</taxon>
        <taxon>Pseudomonadati</taxon>
        <taxon>Pseudomonadota</taxon>
        <taxon>Gammaproteobacteria</taxon>
        <taxon>Vibrionales</taxon>
        <taxon>Vibrionaceae</taxon>
        <taxon>Vibrio</taxon>
    </lineage>
</organism>
<gene>
    <name evidence="2" type="ORF">SAMN02745781_02351</name>
</gene>
<keyword evidence="1" id="KW-0812">Transmembrane</keyword>
<dbReference type="RefSeq" id="WP_072959462.1">
    <property type="nucleotide sequence ID" value="NZ_FQUH01000010.1"/>
</dbReference>
<evidence type="ECO:0000256" key="1">
    <source>
        <dbReference type="SAM" id="Phobius"/>
    </source>
</evidence>
<dbReference type="Proteomes" id="UP000184159">
    <property type="component" value="Unassembled WGS sequence"/>
</dbReference>
<dbReference type="EMBL" id="FQUH01000010">
    <property type="protein sequence ID" value="SHF46057.1"/>
    <property type="molecule type" value="Genomic_DNA"/>
</dbReference>
<evidence type="ECO:0008006" key="4">
    <source>
        <dbReference type="Google" id="ProtNLM"/>
    </source>
</evidence>
<keyword evidence="3" id="KW-1185">Reference proteome</keyword>
<dbReference type="AlphaFoldDB" id="A0A1M5BUV3"/>
<keyword evidence="1" id="KW-0472">Membrane</keyword>
<feature type="transmembrane region" description="Helical" evidence="1">
    <location>
        <begin position="90"/>
        <end position="113"/>
    </location>
</feature>
<sequence>MSEIEKVVIRTRKLEHLLRVQYHAEGRGLHQLISSCENRLPHNVIKKLRYIATVRNKLLHETDYQLDDCEAFLDAYDECMKELMPRSGRFIWRAAISVMMVITIIALAVYYIHWEFVSAKLFE</sequence>
<keyword evidence="1" id="KW-1133">Transmembrane helix</keyword>
<evidence type="ECO:0000313" key="2">
    <source>
        <dbReference type="EMBL" id="SHF46057.1"/>
    </source>
</evidence>
<reference evidence="3" key="1">
    <citation type="submission" date="2016-11" db="EMBL/GenBank/DDBJ databases">
        <authorList>
            <person name="Varghese N."/>
            <person name="Submissions S."/>
        </authorList>
    </citation>
    <scope>NUCLEOTIDE SEQUENCE [LARGE SCALE GENOMIC DNA]</scope>
    <source>
        <strain evidence="3">DSM 21264</strain>
    </source>
</reference>
<evidence type="ECO:0000313" key="3">
    <source>
        <dbReference type="Proteomes" id="UP000184159"/>
    </source>
</evidence>